<dbReference type="AlphaFoldDB" id="A0A4U7B5N3"/>
<dbReference type="Gene3D" id="3.40.50.300">
    <property type="entry name" value="P-loop containing nucleotide triphosphate hydrolases"/>
    <property type="match status" value="1"/>
</dbReference>
<dbReference type="EMBL" id="PTQR01000047">
    <property type="protein sequence ID" value="TKX24086.1"/>
    <property type="molecule type" value="Genomic_DNA"/>
</dbReference>
<dbReference type="SUPFAM" id="SSF52540">
    <property type="entry name" value="P-loop containing nucleoside triphosphate hydrolases"/>
    <property type="match status" value="1"/>
</dbReference>
<reference evidence="2 3" key="1">
    <citation type="submission" date="2018-02" db="EMBL/GenBank/DDBJ databases">
        <title>Draft genome sequences of Elsinoe sp., causing black scab on jojoba.</title>
        <authorList>
            <person name="Stodart B."/>
            <person name="Jeffress S."/>
            <person name="Ash G."/>
            <person name="Arun Chinnappa K."/>
        </authorList>
    </citation>
    <scope>NUCLEOTIDE SEQUENCE [LARGE SCALE GENOMIC DNA]</scope>
    <source>
        <strain evidence="2 3">Hillstone_2</strain>
    </source>
</reference>
<dbReference type="InterPro" id="IPR027417">
    <property type="entry name" value="P-loop_NTPase"/>
</dbReference>
<feature type="region of interest" description="Disordered" evidence="1">
    <location>
        <begin position="129"/>
        <end position="159"/>
    </location>
</feature>
<feature type="region of interest" description="Disordered" evidence="1">
    <location>
        <begin position="450"/>
        <end position="479"/>
    </location>
</feature>
<name>A0A4U7B5N3_9PEZI</name>
<dbReference type="PANTHER" id="PTHR46434">
    <property type="entry name" value="GENETIC INTERACTOR OF PROHIBITINS 3, MITOCHONDRIAL"/>
    <property type="match status" value="1"/>
</dbReference>
<organism evidence="2 3">
    <name type="scientific">Elsinoe australis</name>
    <dbReference type="NCBI Taxonomy" id="40998"/>
    <lineage>
        <taxon>Eukaryota</taxon>
        <taxon>Fungi</taxon>
        <taxon>Dikarya</taxon>
        <taxon>Ascomycota</taxon>
        <taxon>Pezizomycotina</taxon>
        <taxon>Dothideomycetes</taxon>
        <taxon>Dothideomycetidae</taxon>
        <taxon>Myriangiales</taxon>
        <taxon>Elsinoaceae</taxon>
        <taxon>Elsinoe</taxon>
    </lineage>
</organism>
<dbReference type="InterPro" id="IPR050896">
    <property type="entry name" value="Mito_lipid_metab_GTPase"/>
</dbReference>
<dbReference type="GO" id="GO:0005739">
    <property type="term" value="C:mitochondrion"/>
    <property type="evidence" value="ECO:0007669"/>
    <property type="project" value="TreeGrafter"/>
</dbReference>
<evidence type="ECO:0000256" key="1">
    <source>
        <dbReference type="SAM" id="MobiDB-lite"/>
    </source>
</evidence>
<dbReference type="PANTHER" id="PTHR46434:SF1">
    <property type="entry name" value="GENETIC INTERACTOR OF PROHIBITINS 3, MITOCHONDRIAL"/>
    <property type="match status" value="1"/>
</dbReference>
<protein>
    <submittedName>
        <fullName evidence="2">Uncharacterized protein</fullName>
    </submittedName>
</protein>
<comment type="caution">
    <text evidence="2">The sequence shown here is derived from an EMBL/GenBank/DDBJ whole genome shotgun (WGS) entry which is preliminary data.</text>
</comment>
<accession>A0A4U7B5N3</accession>
<gene>
    <name evidence="2" type="ORF">C1H76_3654</name>
</gene>
<sequence>MSLIPSLQQDLRLPRLRSQNRRSKHTSYSRGRVAEVFFIITRADLLAPKKEQVDALLPYIRELLRDALGRESKNVRLGNVRCVSAKRGWWTKPVKEEIWDRGGAGWMVGKANVGKSSLFEVVFPKGRSNAQPLPSDRGLHDLERASGLSSSSGPLTPSDLDEDEILIAAEDTDASLLPPPQPESPYPIMPITSSLPGTTASPIRVPFGAGKGELIDLPGIARSSLSDHVMPSAQSQLIMSSRVSPDQVSIKPGQSLLLGGGLVRITNPSERDVILAYPFVPLASHVTSTAKAEELERGARGMGIESVVTEEARGKIKGAGKFEMRWDVTKARAGPLTRRDAVGLKAERLPFVVWSADVVIEGVGWVELVCQRRRREMEATSRRIGPQRGRVDVDEENPFPEAQIEEGNKEVEKATRSIWPEVEVFSPEGKFVMARRPMGAWLLAQKVVKKTPAGARQRRSMRSVKMSDEGRVRAKERES</sequence>
<feature type="compositionally biased region" description="Low complexity" evidence="1">
    <location>
        <begin position="146"/>
        <end position="158"/>
    </location>
</feature>
<proteinExistence type="predicted"/>
<dbReference type="Proteomes" id="UP000308133">
    <property type="component" value="Unassembled WGS sequence"/>
</dbReference>
<evidence type="ECO:0000313" key="2">
    <source>
        <dbReference type="EMBL" id="TKX24086.1"/>
    </source>
</evidence>
<evidence type="ECO:0000313" key="3">
    <source>
        <dbReference type="Proteomes" id="UP000308133"/>
    </source>
</evidence>
<feature type="compositionally biased region" description="Basic and acidic residues" evidence="1">
    <location>
        <begin position="465"/>
        <end position="479"/>
    </location>
</feature>